<evidence type="ECO:0000256" key="4">
    <source>
        <dbReference type="SAM" id="SignalP"/>
    </source>
</evidence>
<dbReference type="SUPFAM" id="SSF51445">
    <property type="entry name" value="(Trans)glycosidases"/>
    <property type="match status" value="1"/>
</dbReference>
<dbReference type="Pfam" id="PF00232">
    <property type="entry name" value="Glyco_hydro_1"/>
    <property type="match status" value="1"/>
</dbReference>
<proteinExistence type="inferred from homology"/>
<name>A0ABS8S437_DATST</name>
<evidence type="ECO:0000256" key="2">
    <source>
        <dbReference type="ARBA" id="ARBA00022801"/>
    </source>
</evidence>
<accession>A0ABS8S437</accession>
<keyword evidence="2" id="KW-0378">Hydrolase</keyword>
<dbReference type="PROSITE" id="PS00653">
    <property type="entry name" value="GLYCOSYL_HYDROL_F1_2"/>
    <property type="match status" value="1"/>
</dbReference>
<feature type="chain" id="PRO_5047370548" evidence="4">
    <location>
        <begin position="24"/>
        <end position="181"/>
    </location>
</feature>
<evidence type="ECO:0000313" key="5">
    <source>
        <dbReference type="EMBL" id="MCD7453562.1"/>
    </source>
</evidence>
<feature type="signal peptide" evidence="4">
    <location>
        <begin position="1"/>
        <end position="23"/>
    </location>
</feature>
<dbReference type="PANTHER" id="PTHR10353">
    <property type="entry name" value="GLYCOSYL HYDROLASE"/>
    <property type="match status" value="1"/>
</dbReference>
<gene>
    <name evidence="5" type="primary">BGLU12</name>
    <name evidence="5" type="ORF">HAX54_021359</name>
</gene>
<sequence length="181" mass="20818">MYLHKSFFLISFLLSFFVQTELCVTVDVPSHNISSVPFNRSNFPVDFIFGTASSAFQYEGAACENGKGPSIWDTFTHKHPERITDRSNGDVAIDFYHRYKEDIKLMKFEGMNGFRFSISWSRILPYGKLSKGVNQEGITFYKNLINELLENGIQPLVTLFHWDTPQALEDEYLGFLSPHIV</sequence>
<dbReference type="InterPro" id="IPR017853">
    <property type="entry name" value="GH"/>
</dbReference>
<dbReference type="InterPro" id="IPR033132">
    <property type="entry name" value="GH_1_N_CS"/>
</dbReference>
<dbReference type="PANTHER" id="PTHR10353:SF333">
    <property type="entry name" value="BETA-GLUCOSIDASE 12-LIKE ISOFORM X1"/>
    <property type="match status" value="1"/>
</dbReference>
<protein>
    <submittedName>
        <fullName evidence="5">Beta-glucosidase 12</fullName>
    </submittedName>
</protein>
<evidence type="ECO:0000256" key="3">
    <source>
        <dbReference type="RuleBase" id="RU003690"/>
    </source>
</evidence>
<dbReference type="Proteomes" id="UP000823775">
    <property type="component" value="Unassembled WGS sequence"/>
</dbReference>
<comment type="similarity">
    <text evidence="1 3">Belongs to the glycosyl hydrolase 1 family.</text>
</comment>
<evidence type="ECO:0000313" key="6">
    <source>
        <dbReference type="Proteomes" id="UP000823775"/>
    </source>
</evidence>
<keyword evidence="4" id="KW-0732">Signal</keyword>
<organism evidence="5 6">
    <name type="scientific">Datura stramonium</name>
    <name type="common">Jimsonweed</name>
    <name type="synonym">Common thornapple</name>
    <dbReference type="NCBI Taxonomy" id="4076"/>
    <lineage>
        <taxon>Eukaryota</taxon>
        <taxon>Viridiplantae</taxon>
        <taxon>Streptophyta</taxon>
        <taxon>Embryophyta</taxon>
        <taxon>Tracheophyta</taxon>
        <taxon>Spermatophyta</taxon>
        <taxon>Magnoliopsida</taxon>
        <taxon>eudicotyledons</taxon>
        <taxon>Gunneridae</taxon>
        <taxon>Pentapetalae</taxon>
        <taxon>asterids</taxon>
        <taxon>lamiids</taxon>
        <taxon>Solanales</taxon>
        <taxon>Solanaceae</taxon>
        <taxon>Solanoideae</taxon>
        <taxon>Datureae</taxon>
        <taxon>Datura</taxon>
    </lineage>
</organism>
<evidence type="ECO:0000256" key="1">
    <source>
        <dbReference type="ARBA" id="ARBA00010838"/>
    </source>
</evidence>
<dbReference type="EMBL" id="JACEIK010000257">
    <property type="protein sequence ID" value="MCD7453562.1"/>
    <property type="molecule type" value="Genomic_DNA"/>
</dbReference>
<dbReference type="Gene3D" id="3.20.20.80">
    <property type="entry name" value="Glycosidases"/>
    <property type="match status" value="1"/>
</dbReference>
<keyword evidence="6" id="KW-1185">Reference proteome</keyword>
<reference evidence="5 6" key="1">
    <citation type="journal article" date="2021" name="BMC Genomics">
        <title>Datura genome reveals duplications of psychoactive alkaloid biosynthetic genes and high mutation rate following tissue culture.</title>
        <authorList>
            <person name="Rajewski A."/>
            <person name="Carter-House D."/>
            <person name="Stajich J."/>
            <person name="Litt A."/>
        </authorList>
    </citation>
    <scope>NUCLEOTIDE SEQUENCE [LARGE SCALE GENOMIC DNA]</scope>
    <source>
        <strain evidence="5">AR-01</strain>
    </source>
</reference>
<comment type="caution">
    <text evidence="5">The sequence shown here is derived from an EMBL/GenBank/DDBJ whole genome shotgun (WGS) entry which is preliminary data.</text>
</comment>
<dbReference type="InterPro" id="IPR001360">
    <property type="entry name" value="Glyco_hydro_1"/>
</dbReference>